<comment type="caution">
    <text evidence="1">The sequence shown here is derived from an EMBL/GenBank/DDBJ whole genome shotgun (WGS) entry which is preliminary data.</text>
</comment>
<evidence type="ECO:0000313" key="2">
    <source>
        <dbReference type="Proteomes" id="UP001373714"/>
    </source>
</evidence>
<dbReference type="EMBL" id="JAVHNS010000006">
    <property type="protein sequence ID" value="KAK6352184.1"/>
    <property type="molecule type" value="Genomic_DNA"/>
</dbReference>
<sequence length="261" mass="30165">MQSGYYLSHPVHYTGYPSQYEGEYESWNETTYSPFQEWVHETSCPYPTQSYDMSSSRRGEAYDEICEYHCIEPGCGMKHGITLQDFTPGQLGENDIRRLIDINTGRRCPAHEPTLARSNILVQWEIPPGTLFSESVQLSRDTKRQIICPEKGCGATFKTRSEFKRHLAGIFRPFFCLRGNCCIDGVPCRKGFGRIEEVINHLRNENGQHHDAVRYRPVEGWDFRRKTPEEIQVVLDDLDMIPPEVLYESYGLSLDYGISLY</sequence>
<organism evidence="1 2">
    <name type="scientific">Orbilia blumenaviensis</name>
    <dbReference type="NCBI Taxonomy" id="1796055"/>
    <lineage>
        <taxon>Eukaryota</taxon>
        <taxon>Fungi</taxon>
        <taxon>Dikarya</taxon>
        <taxon>Ascomycota</taxon>
        <taxon>Pezizomycotina</taxon>
        <taxon>Orbiliomycetes</taxon>
        <taxon>Orbiliales</taxon>
        <taxon>Orbiliaceae</taxon>
        <taxon>Orbilia</taxon>
    </lineage>
</organism>
<gene>
    <name evidence="1" type="ORF">TWF730_009014</name>
</gene>
<dbReference type="Proteomes" id="UP001373714">
    <property type="component" value="Unassembled WGS sequence"/>
</dbReference>
<accession>A0AAV9UXT1</accession>
<evidence type="ECO:0008006" key="3">
    <source>
        <dbReference type="Google" id="ProtNLM"/>
    </source>
</evidence>
<evidence type="ECO:0000313" key="1">
    <source>
        <dbReference type="EMBL" id="KAK6352184.1"/>
    </source>
</evidence>
<reference evidence="1 2" key="1">
    <citation type="submission" date="2019-10" db="EMBL/GenBank/DDBJ databases">
        <authorList>
            <person name="Palmer J.M."/>
        </authorList>
    </citation>
    <scope>NUCLEOTIDE SEQUENCE [LARGE SCALE GENOMIC DNA]</scope>
    <source>
        <strain evidence="1 2">TWF730</strain>
    </source>
</reference>
<keyword evidence="2" id="KW-1185">Reference proteome</keyword>
<name>A0AAV9UXT1_9PEZI</name>
<protein>
    <recommendedName>
        <fullName evidence="3">C2H2-type domain-containing protein</fullName>
    </recommendedName>
</protein>
<dbReference type="AlphaFoldDB" id="A0AAV9UXT1"/>
<proteinExistence type="predicted"/>